<dbReference type="InterPro" id="IPR011333">
    <property type="entry name" value="SKP1/BTB/POZ_sf"/>
</dbReference>
<dbReference type="Gene3D" id="3.30.710.10">
    <property type="entry name" value="Potassium Channel Kv1.1, Chain A"/>
    <property type="match status" value="1"/>
</dbReference>
<dbReference type="GO" id="GO:0006511">
    <property type="term" value="P:ubiquitin-dependent protein catabolic process"/>
    <property type="evidence" value="ECO:0007669"/>
    <property type="project" value="InterPro"/>
</dbReference>
<reference evidence="3" key="1">
    <citation type="journal article" date="2023" name="Nat. Commun.">
        <title>Diploid and tetraploid genomes of Acorus and the evolution of monocots.</title>
        <authorList>
            <person name="Ma L."/>
            <person name="Liu K.W."/>
            <person name="Li Z."/>
            <person name="Hsiao Y.Y."/>
            <person name="Qi Y."/>
            <person name="Fu T."/>
            <person name="Tang G.D."/>
            <person name="Zhang D."/>
            <person name="Sun W.H."/>
            <person name="Liu D.K."/>
            <person name="Li Y."/>
            <person name="Chen G.Z."/>
            <person name="Liu X.D."/>
            <person name="Liao X.Y."/>
            <person name="Jiang Y.T."/>
            <person name="Yu X."/>
            <person name="Hao Y."/>
            <person name="Huang J."/>
            <person name="Zhao X.W."/>
            <person name="Ke S."/>
            <person name="Chen Y.Y."/>
            <person name="Wu W.L."/>
            <person name="Hsu J.L."/>
            <person name="Lin Y.F."/>
            <person name="Huang M.D."/>
            <person name="Li C.Y."/>
            <person name="Huang L."/>
            <person name="Wang Z.W."/>
            <person name="Zhao X."/>
            <person name="Zhong W.Y."/>
            <person name="Peng D.H."/>
            <person name="Ahmad S."/>
            <person name="Lan S."/>
            <person name="Zhang J.S."/>
            <person name="Tsai W.C."/>
            <person name="Van de Peer Y."/>
            <person name="Liu Z.J."/>
        </authorList>
    </citation>
    <scope>NUCLEOTIDE SEQUENCE</scope>
    <source>
        <strain evidence="3">CP</strain>
    </source>
</reference>
<dbReference type="InterPro" id="IPR036296">
    <property type="entry name" value="SKP1-like_dim_sf"/>
</dbReference>
<sequence>MASLPTSERGGRRGFLLVSLSTLPFFVPKRAATSVKDLKGKSAEEIRKTFNILNDIRREQEREIKKESNWFI</sequence>
<dbReference type="Proteomes" id="UP001180020">
    <property type="component" value="Unassembled WGS sequence"/>
</dbReference>
<organism evidence="3 4">
    <name type="scientific">Acorus calamus</name>
    <name type="common">Sweet flag</name>
    <dbReference type="NCBI Taxonomy" id="4465"/>
    <lineage>
        <taxon>Eukaryota</taxon>
        <taxon>Viridiplantae</taxon>
        <taxon>Streptophyta</taxon>
        <taxon>Embryophyta</taxon>
        <taxon>Tracheophyta</taxon>
        <taxon>Spermatophyta</taxon>
        <taxon>Magnoliopsida</taxon>
        <taxon>Liliopsida</taxon>
        <taxon>Acoraceae</taxon>
        <taxon>Acorus</taxon>
    </lineage>
</organism>
<dbReference type="SUPFAM" id="SSF81382">
    <property type="entry name" value="Skp1 dimerisation domain-like"/>
    <property type="match status" value="1"/>
</dbReference>
<feature type="domain" description="SKP1 component dimerisation" evidence="2">
    <location>
        <begin position="38"/>
        <end position="70"/>
    </location>
</feature>
<proteinExistence type="predicted"/>
<dbReference type="Pfam" id="PF01466">
    <property type="entry name" value="Skp1"/>
    <property type="match status" value="1"/>
</dbReference>
<evidence type="ECO:0000256" key="1">
    <source>
        <dbReference type="ARBA" id="ARBA00004906"/>
    </source>
</evidence>
<keyword evidence="4" id="KW-1185">Reference proteome</keyword>
<dbReference type="AlphaFoldDB" id="A0AAV9DPK6"/>
<evidence type="ECO:0000313" key="4">
    <source>
        <dbReference type="Proteomes" id="UP001180020"/>
    </source>
</evidence>
<dbReference type="InterPro" id="IPR016072">
    <property type="entry name" value="Skp1_comp_dimer"/>
</dbReference>
<dbReference type="EMBL" id="JAUJYO010000012">
    <property type="protein sequence ID" value="KAK1301867.1"/>
    <property type="molecule type" value="Genomic_DNA"/>
</dbReference>
<protein>
    <submittedName>
        <fullName evidence="3">SKP1-like protein 1B</fullName>
    </submittedName>
</protein>
<evidence type="ECO:0000313" key="3">
    <source>
        <dbReference type="EMBL" id="KAK1301867.1"/>
    </source>
</evidence>
<accession>A0AAV9DPK6</accession>
<comment type="pathway">
    <text evidence="1">Protein modification; protein ubiquitination.</text>
</comment>
<reference evidence="3" key="2">
    <citation type="submission" date="2023-06" db="EMBL/GenBank/DDBJ databases">
        <authorList>
            <person name="Ma L."/>
            <person name="Liu K.-W."/>
            <person name="Li Z."/>
            <person name="Hsiao Y.-Y."/>
            <person name="Qi Y."/>
            <person name="Fu T."/>
            <person name="Tang G."/>
            <person name="Zhang D."/>
            <person name="Sun W.-H."/>
            <person name="Liu D.-K."/>
            <person name="Li Y."/>
            <person name="Chen G.-Z."/>
            <person name="Liu X.-D."/>
            <person name="Liao X.-Y."/>
            <person name="Jiang Y.-T."/>
            <person name="Yu X."/>
            <person name="Hao Y."/>
            <person name="Huang J."/>
            <person name="Zhao X.-W."/>
            <person name="Ke S."/>
            <person name="Chen Y.-Y."/>
            <person name="Wu W.-L."/>
            <person name="Hsu J.-L."/>
            <person name="Lin Y.-F."/>
            <person name="Huang M.-D."/>
            <person name="Li C.-Y."/>
            <person name="Huang L."/>
            <person name="Wang Z.-W."/>
            <person name="Zhao X."/>
            <person name="Zhong W.-Y."/>
            <person name="Peng D.-H."/>
            <person name="Ahmad S."/>
            <person name="Lan S."/>
            <person name="Zhang J.-S."/>
            <person name="Tsai W.-C."/>
            <person name="Van De Peer Y."/>
            <person name="Liu Z.-J."/>
        </authorList>
    </citation>
    <scope>NUCLEOTIDE SEQUENCE</scope>
    <source>
        <strain evidence="3">CP</strain>
        <tissue evidence="3">Leaves</tissue>
    </source>
</reference>
<comment type="caution">
    <text evidence="3">The sequence shown here is derived from an EMBL/GenBank/DDBJ whole genome shotgun (WGS) entry which is preliminary data.</text>
</comment>
<evidence type="ECO:0000259" key="2">
    <source>
        <dbReference type="Pfam" id="PF01466"/>
    </source>
</evidence>
<name>A0AAV9DPK6_ACOCL</name>
<gene>
    <name evidence="3" type="primary">SKP1B</name>
    <name evidence="3" type="ORF">QJS10_CPB12g01106</name>
</gene>